<reference evidence="18" key="1">
    <citation type="submission" date="2016-05" db="EMBL/GenBank/DDBJ databases">
        <title>Comparative genomics of biotechnologically important yeasts.</title>
        <authorList>
            <consortium name="DOE Joint Genome Institute"/>
            <person name="Riley R."/>
            <person name="Haridas S."/>
            <person name="Wolfe K.H."/>
            <person name="Lopes M.R."/>
            <person name="Hittinger C.T."/>
            <person name="Goker M."/>
            <person name="Salamov A."/>
            <person name="Wisecaver J."/>
            <person name="Long T.M."/>
            <person name="Aerts A.L."/>
            <person name="Barry K."/>
            <person name="Choi C."/>
            <person name="Clum A."/>
            <person name="Coughlan A.Y."/>
            <person name="Deshpande S."/>
            <person name="Douglass A.P."/>
            <person name="Hanson S.J."/>
            <person name="Klenk H.-P."/>
            <person name="Labutti K."/>
            <person name="Lapidus A."/>
            <person name="Lindquist E."/>
            <person name="Lipzen A."/>
            <person name="Meier-Kolthoff J.P."/>
            <person name="Ohm R.A."/>
            <person name="Otillar R.P."/>
            <person name="Pangilinan J."/>
            <person name="Peng Y."/>
            <person name="Rokas A."/>
            <person name="Rosa C.A."/>
            <person name="Scheuner C."/>
            <person name="Sibirny A.A."/>
            <person name="Slot J.C."/>
            <person name="Stielow J.B."/>
            <person name="Sun H."/>
            <person name="Kurtzman C.P."/>
            <person name="Blackwell M."/>
            <person name="Grigoriev I.V."/>
            <person name="Jeffries T.W."/>
        </authorList>
    </citation>
    <scope>NUCLEOTIDE SEQUENCE [LARGE SCALE GENOMIC DNA]</scope>
    <source>
        <strain evidence="18">NRRL Y-2460</strain>
    </source>
</reference>
<keyword evidence="12" id="KW-0206">Cytoskeleton</keyword>
<evidence type="ECO:0000313" key="18">
    <source>
        <dbReference type="Proteomes" id="UP000094236"/>
    </source>
</evidence>
<keyword evidence="13" id="KW-0539">Nucleus</keyword>
<dbReference type="PANTHER" id="PTHR28222:SF1">
    <property type="entry name" value="DASH COMPLEX SUBUNIT DAD4"/>
    <property type="match status" value="1"/>
</dbReference>
<name>A0A1E4TSB2_PACTA</name>
<evidence type="ECO:0000256" key="6">
    <source>
        <dbReference type="ARBA" id="ARBA00022454"/>
    </source>
</evidence>
<keyword evidence="11" id="KW-0995">Kinetochore</keyword>
<dbReference type="GO" id="GO:0042729">
    <property type="term" value="C:DASH complex"/>
    <property type="evidence" value="ECO:0007669"/>
    <property type="project" value="EnsemblFungi"/>
</dbReference>
<proteinExistence type="inferred from homology"/>
<comment type="subcellular location">
    <subcellularLocation>
        <location evidence="3">Chromosome</location>
        <location evidence="3">Centromere</location>
        <location evidence="3">Kinetochore</location>
    </subcellularLocation>
    <subcellularLocation>
        <location evidence="2">Cytoplasm</location>
        <location evidence="2">Cytoskeleton</location>
        <location evidence="2">Spindle</location>
    </subcellularLocation>
    <subcellularLocation>
        <location evidence="1">Nucleus</location>
    </subcellularLocation>
</comment>
<dbReference type="OrthoDB" id="5516652at2759"/>
<protein>
    <recommendedName>
        <fullName evidence="5">DASH complex subunit DAD4</fullName>
    </recommendedName>
    <alternativeName>
        <fullName evidence="16">Outer kinetochore protein DAD4</fullName>
    </alternativeName>
</protein>
<keyword evidence="6" id="KW-0158">Chromosome</keyword>
<evidence type="ECO:0000256" key="16">
    <source>
        <dbReference type="ARBA" id="ARBA00030569"/>
    </source>
</evidence>
<dbReference type="InterPro" id="IPR013959">
    <property type="entry name" value="DASH_Dad4"/>
</dbReference>
<dbReference type="GO" id="GO:0072686">
    <property type="term" value="C:mitotic spindle"/>
    <property type="evidence" value="ECO:0007669"/>
    <property type="project" value="InterPro"/>
</dbReference>
<keyword evidence="10" id="KW-0498">Mitosis</keyword>
<dbReference type="Proteomes" id="UP000094236">
    <property type="component" value="Unassembled WGS sequence"/>
</dbReference>
<sequence>MENPHEQVQNALLERIINNMQSLNDSVVIMNNALAEVNYENVNIEMLLIMWEHYIRNANFHLEATGNLKDPL</sequence>
<evidence type="ECO:0000256" key="15">
    <source>
        <dbReference type="ARBA" id="ARBA00023328"/>
    </source>
</evidence>
<evidence type="ECO:0000256" key="8">
    <source>
        <dbReference type="ARBA" id="ARBA00022618"/>
    </source>
</evidence>
<evidence type="ECO:0000256" key="14">
    <source>
        <dbReference type="ARBA" id="ARBA00023306"/>
    </source>
</evidence>
<dbReference type="PANTHER" id="PTHR28222">
    <property type="entry name" value="DASH COMPLEX SUBUNIT DAD4"/>
    <property type="match status" value="1"/>
</dbReference>
<gene>
    <name evidence="17" type="ORF">PACTADRAFT_43396</name>
</gene>
<keyword evidence="15" id="KW-0137">Centromere</keyword>
<keyword evidence="8" id="KW-0132">Cell division</keyword>
<dbReference type="Pfam" id="PF08650">
    <property type="entry name" value="DASH_Dad4"/>
    <property type="match status" value="1"/>
</dbReference>
<evidence type="ECO:0000256" key="2">
    <source>
        <dbReference type="ARBA" id="ARBA00004186"/>
    </source>
</evidence>
<dbReference type="GO" id="GO:0005874">
    <property type="term" value="C:microtubule"/>
    <property type="evidence" value="ECO:0007669"/>
    <property type="project" value="UniProtKB-KW"/>
</dbReference>
<evidence type="ECO:0000256" key="12">
    <source>
        <dbReference type="ARBA" id="ARBA00023212"/>
    </source>
</evidence>
<evidence type="ECO:0000256" key="7">
    <source>
        <dbReference type="ARBA" id="ARBA00022490"/>
    </source>
</evidence>
<dbReference type="GO" id="GO:0051301">
    <property type="term" value="P:cell division"/>
    <property type="evidence" value="ECO:0007669"/>
    <property type="project" value="UniProtKB-KW"/>
</dbReference>
<dbReference type="GO" id="GO:0008608">
    <property type="term" value="P:attachment of spindle microtubules to kinetochore"/>
    <property type="evidence" value="ECO:0007669"/>
    <property type="project" value="InterPro"/>
</dbReference>
<evidence type="ECO:0000256" key="5">
    <source>
        <dbReference type="ARBA" id="ARBA00020259"/>
    </source>
</evidence>
<dbReference type="STRING" id="669874.A0A1E4TSB2"/>
<evidence type="ECO:0000256" key="3">
    <source>
        <dbReference type="ARBA" id="ARBA00004629"/>
    </source>
</evidence>
<accession>A0A1E4TSB2</accession>
<comment type="similarity">
    <text evidence="4">Belongs to the DASH complex DAD4 family.</text>
</comment>
<dbReference type="EMBL" id="KV454015">
    <property type="protein sequence ID" value="ODV94639.1"/>
    <property type="molecule type" value="Genomic_DNA"/>
</dbReference>
<organism evidence="17 18">
    <name type="scientific">Pachysolen tannophilus NRRL Y-2460</name>
    <dbReference type="NCBI Taxonomy" id="669874"/>
    <lineage>
        <taxon>Eukaryota</taxon>
        <taxon>Fungi</taxon>
        <taxon>Dikarya</taxon>
        <taxon>Ascomycota</taxon>
        <taxon>Saccharomycotina</taxon>
        <taxon>Pichiomycetes</taxon>
        <taxon>Pachysolenaceae</taxon>
        <taxon>Pachysolen</taxon>
    </lineage>
</organism>
<keyword evidence="14" id="KW-0131">Cell cycle</keyword>
<evidence type="ECO:0000256" key="4">
    <source>
        <dbReference type="ARBA" id="ARBA00009754"/>
    </source>
</evidence>
<evidence type="ECO:0000256" key="9">
    <source>
        <dbReference type="ARBA" id="ARBA00022701"/>
    </source>
</evidence>
<keyword evidence="9" id="KW-0493">Microtubule</keyword>
<evidence type="ECO:0000256" key="11">
    <source>
        <dbReference type="ARBA" id="ARBA00022838"/>
    </source>
</evidence>
<evidence type="ECO:0000256" key="10">
    <source>
        <dbReference type="ARBA" id="ARBA00022776"/>
    </source>
</evidence>
<evidence type="ECO:0000256" key="1">
    <source>
        <dbReference type="ARBA" id="ARBA00004123"/>
    </source>
</evidence>
<keyword evidence="18" id="KW-1185">Reference proteome</keyword>
<dbReference type="AlphaFoldDB" id="A0A1E4TSB2"/>
<keyword evidence="7" id="KW-0963">Cytoplasm</keyword>
<evidence type="ECO:0000256" key="13">
    <source>
        <dbReference type="ARBA" id="ARBA00023242"/>
    </source>
</evidence>
<evidence type="ECO:0000313" key="17">
    <source>
        <dbReference type="EMBL" id="ODV94639.1"/>
    </source>
</evidence>